<gene>
    <name evidence="2" type="primary">tssA</name>
    <name evidence="2" type="ORF">RXV79_19270</name>
</gene>
<evidence type="ECO:0000259" key="1">
    <source>
        <dbReference type="Pfam" id="PF06812"/>
    </source>
</evidence>
<dbReference type="EMBL" id="CP136336">
    <property type="protein sequence ID" value="WOB07049.1"/>
    <property type="molecule type" value="Genomic_DNA"/>
</dbReference>
<protein>
    <submittedName>
        <fullName evidence="2">Type VI secretion system protein TssA</fullName>
    </submittedName>
</protein>
<organism evidence="2 3">
    <name type="scientific">Piscinibacter gummiphilus</name>
    <dbReference type="NCBI Taxonomy" id="946333"/>
    <lineage>
        <taxon>Bacteria</taxon>
        <taxon>Pseudomonadati</taxon>
        <taxon>Pseudomonadota</taxon>
        <taxon>Betaproteobacteria</taxon>
        <taxon>Burkholderiales</taxon>
        <taxon>Sphaerotilaceae</taxon>
        <taxon>Piscinibacter</taxon>
    </lineage>
</organism>
<dbReference type="RefSeq" id="WP_316699727.1">
    <property type="nucleotide sequence ID" value="NZ_CP136336.1"/>
</dbReference>
<keyword evidence="3" id="KW-1185">Reference proteome</keyword>
<dbReference type="PANTHER" id="PTHR37951:SF1">
    <property type="entry name" value="TYPE VI SECRETION SYSTEM COMPONENT TSSA1"/>
    <property type="match status" value="1"/>
</dbReference>
<reference evidence="2 3" key="1">
    <citation type="submission" date="2023-10" db="EMBL/GenBank/DDBJ databases">
        <title>Bacteria for the degradation of biodegradable plastic PBAT(Polybutylene adipate terephthalate).</title>
        <authorList>
            <person name="Weon H.-Y."/>
            <person name="Yeon J."/>
        </authorList>
    </citation>
    <scope>NUCLEOTIDE SEQUENCE [LARGE SCALE GENOMIC DNA]</scope>
    <source>
        <strain evidence="2 3">SBD 7-3</strain>
    </source>
</reference>
<evidence type="ECO:0000313" key="3">
    <source>
        <dbReference type="Proteomes" id="UP001303946"/>
    </source>
</evidence>
<evidence type="ECO:0000313" key="2">
    <source>
        <dbReference type="EMBL" id="WOB07049.1"/>
    </source>
</evidence>
<accession>A0ABZ0CX50</accession>
<dbReference type="InterPro" id="IPR017740">
    <property type="entry name" value="TssA-like"/>
</dbReference>
<dbReference type="InterPro" id="IPR010657">
    <property type="entry name" value="ImpA_N"/>
</dbReference>
<feature type="domain" description="ImpA N-terminal" evidence="1">
    <location>
        <begin position="7"/>
        <end position="128"/>
    </location>
</feature>
<dbReference type="Pfam" id="PF06812">
    <property type="entry name" value="ImpA_N"/>
    <property type="match status" value="1"/>
</dbReference>
<sequence length="350" mass="37662">MNTDELLQPISDSAPCGEDLSFSAEFDQIAEMRREDDPTLDQGEWVTTLKVADWPGVLDRCSDLLRNKSKDLRLAMWWAEAATLTQGYVGLRHGLELCGGLCERYWDEFYPQPEDGDQDQRIGNLGWFLGRIGALSTVAPITRGRAGAYSLQQMFAARSLQPTPEKPLPPEALTLDKFNRALRETPKDDLRASLAALEASQQLLNGLQGLVDAKLGADGPSFVSAREALASALHELQRLSREAGAISGPAVSDAAAGAGATKATGDAAGAGASAGGPLRTREQALAQLREVASFFRATEPHSPVAYLAEKAVQWGDMPLHLWLRAVLKDAGALAHVEELLGVQPPRDENG</sequence>
<dbReference type="Proteomes" id="UP001303946">
    <property type="component" value="Chromosome"/>
</dbReference>
<dbReference type="NCBIfam" id="TIGR03363">
    <property type="entry name" value="VI_chp_8"/>
    <property type="match status" value="1"/>
</dbReference>
<proteinExistence type="predicted"/>
<name>A0ABZ0CX50_9BURK</name>
<dbReference type="PANTHER" id="PTHR37951">
    <property type="entry name" value="CYTOPLASMIC PROTEIN-RELATED"/>
    <property type="match status" value="1"/>
</dbReference>